<feature type="compositionally biased region" description="Basic and acidic residues" evidence="1">
    <location>
        <begin position="112"/>
        <end position="124"/>
    </location>
</feature>
<protein>
    <submittedName>
        <fullName evidence="2">Uncharacterized protein</fullName>
    </submittedName>
</protein>
<evidence type="ECO:0000256" key="1">
    <source>
        <dbReference type="SAM" id="MobiDB-lite"/>
    </source>
</evidence>
<evidence type="ECO:0000313" key="3">
    <source>
        <dbReference type="Proteomes" id="UP000053097"/>
    </source>
</evidence>
<reference evidence="2 3" key="1">
    <citation type="journal article" date="2014" name="Curr. Biol.">
        <title>The genome of the clonal raider ant Cerapachys biroi.</title>
        <authorList>
            <person name="Oxley P.R."/>
            <person name="Ji L."/>
            <person name="Fetter-Pruneda I."/>
            <person name="McKenzie S.K."/>
            <person name="Li C."/>
            <person name="Hu H."/>
            <person name="Zhang G."/>
            <person name="Kronauer D.J."/>
        </authorList>
    </citation>
    <scope>NUCLEOTIDE SEQUENCE [LARGE SCALE GENOMIC DNA]</scope>
</reference>
<dbReference type="AlphaFoldDB" id="A0A026WPR6"/>
<feature type="region of interest" description="Disordered" evidence="1">
    <location>
        <begin position="1"/>
        <end position="23"/>
    </location>
</feature>
<gene>
    <name evidence="2" type="ORF">X777_02178</name>
</gene>
<organism evidence="2 3">
    <name type="scientific">Ooceraea biroi</name>
    <name type="common">Clonal raider ant</name>
    <name type="synonym">Cerapachys biroi</name>
    <dbReference type="NCBI Taxonomy" id="2015173"/>
    <lineage>
        <taxon>Eukaryota</taxon>
        <taxon>Metazoa</taxon>
        <taxon>Ecdysozoa</taxon>
        <taxon>Arthropoda</taxon>
        <taxon>Hexapoda</taxon>
        <taxon>Insecta</taxon>
        <taxon>Pterygota</taxon>
        <taxon>Neoptera</taxon>
        <taxon>Endopterygota</taxon>
        <taxon>Hymenoptera</taxon>
        <taxon>Apocrita</taxon>
        <taxon>Aculeata</taxon>
        <taxon>Formicoidea</taxon>
        <taxon>Formicidae</taxon>
        <taxon>Dorylinae</taxon>
        <taxon>Ooceraea</taxon>
    </lineage>
</organism>
<dbReference type="Proteomes" id="UP000053097">
    <property type="component" value="Unassembled WGS sequence"/>
</dbReference>
<sequence>MKRALTGARLLEVPSPDSHAKTDRLAEKIRGVLAGERVTVVRPTKRAELTVRGHHLGGAACACGKGGRRKRGGRAAVAETGALIAPTTPARPPSPMEVVEGAVAAGENPIEAPKELRPPKRIRTDCVSTAAEGKGLSSTSPVGSSSAEGGASPDR</sequence>
<dbReference type="EMBL" id="KK107140">
    <property type="protein sequence ID" value="EZA57626.1"/>
    <property type="molecule type" value="Genomic_DNA"/>
</dbReference>
<feature type="compositionally biased region" description="Low complexity" evidence="1">
    <location>
        <begin position="137"/>
        <end position="146"/>
    </location>
</feature>
<accession>A0A026WPR6</accession>
<feature type="region of interest" description="Disordered" evidence="1">
    <location>
        <begin position="106"/>
        <end position="155"/>
    </location>
</feature>
<name>A0A026WPR6_OOCBI</name>
<evidence type="ECO:0000313" key="2">
    <source>
        <dbReference type="EMBL" id="EZA57626.1"/>
    </source>
</evidence>
<keyword evidence="3" id="KW-1185">Reference proteome</keyword>
<proteinExistence type="predicted"/>